<evidence type="ECO:0000313" key="2">
    <source>
        <dbReference type="Proteomes" id="UP001238179"/>
    </source>
</evidence>
<reference evidence="2" key="1">
    <citation type="journal article" date="2023" name="Int. J. Syst. Evol. Microbiol.">
        <title>Mesoterricola silvestris gen. nov., sp. nov., Mesoterricola sediminis sp. nov., Geothrix oryzae sp. nov., Geothrix edaphica sp. nov., Geothrix rubra sp. nov., and Geothrix limicola sp. nov., six novel members of Acidobacteriota isolated from soils.</title>
        <authorList>
            <person name="Itoh H."/>
            <person name="Sugisawa Y."/>
            <person name="Mise K."/>
            <person name="Xu Z."/>
            <person name="Kuniyasu M."/>
            <person name="Ushijima N."/>
            <person name="Kawano K."/>
            <person name="Kobayashi E."/>
            <person name="Shiratori Y."/>
            <person name="Masuda Y."/>
            <person name="Senoo K."/>
        </authorList>
    </citation>
    <scope>NUCLEOTIDE SEQUENCE [LARGE SCALE GENOMIC DNA]</scope>
    <source>
        <strain evidence="2">W79</strain>
    </source>
</reference>
<name>A0AA48GLS3_9BACT</name>
<proteinExistence type="predicted"/>
<dbReference type="EMBL" id="AP027080">
    <property type="protein sequence ID" value="BDU71815.1"/>
    <property type="molecule type" value="Genomic_DNA"/>
</dbReference>
<keyword evidence="2" id="KW-1185">Reference proteome</keyword>
<dbReference type="KEGG" id="msil:METEAL_09890"/>
<organism evidence="1 2">
    <name type="scientific">Mesoterricola silvestris</name>
    <dbReference type="NCBI Taxonomy" id="2927979"/>
    <lineage>
        <taxon>Bacteria</taxon>
        <taxon>Pseudomonadati</taxon>
        <taxon>Acidobacteriota</taxon>
        <taxon>Holophagae</taxon>
        <taxon>Holophagales</taxon>
        <taxon>Holophagaceae</taxon>
        <taxon>Mesoterricola</taxon>
    </lineage>
</organism>
<dbReference type="RefSeq" id="WP_316414718.1">
    <property type="nucleotide sequence ID" value="NZ_AP027080.1"/>
</dbReference>
<evidence type="ECO:0000313" key="1">
    <source>
        <dbReference type="EMBL" id="BDU71815.1"/>
    </source>
</evidence>
<protein>
    <submittedName>
        <fullName evidence="1">Uncharacterized protein</fullName>
    </submittedName>
</protein>
<dbReference type="AlphaFoldDB" id="A0AA48GLS3"/>
<dbReference type="Proteomes" id="UP001238179">
    <property type="component" value="Chromosome"/>
</dbReference>
<sequence>MTIDATAALGTYAYQSTLATTSRANAVFQVLAQAYSNSQSTSSDPLSALVSQANNAPLVSAIYTQGKALQASGTADGTTQATGLLGLDTAQLVSGLSSASSSSSLSELFGDATSGFLGFDAATASGSTLALLAAQARKAYGSGTLTADAKAQAAAGASEADAASGAGTSTSQPYLLQASAAAQLAAMNNTFTLLA</sequence>
<gene>
    <name evidence="1" type="ORF">METEAL_09890</name>
</gene>
<accession>A0AA48GLS3</accession>